<dbReference type="GO" id="GO:0140078">
    <property type="term" value="F:class I DNA-(apurinic or apyrimidinic site) endonuclease activity"/>
    <property type="evidence" value="ECO:0007669"/>
    <property type="project" value="UniProtKB-EC"/>
</dbReference>
<comment type="caution">
    <text evidence="11">The sequence shown here is derived from an EMBL/GenBank/DDBJ whole genome shotgun (WGS) entry which is preliminary data.</text>
</comment>
<dbReference type="EC" id="4.2.99.18" evidence="2"/>
<dbReference type="InterPro" id="IPR023170">
    <property type="entry name" value="HhH_base_excis_C"/>
</dbReference>
<dbReference type="GO" id="GO:0006289">
    <property type="term" value="P:nucleotide-excision repair"/>
    <property type="evidence" value="ECO:0007669"/>
    <property type="project" value="InterPro"/>
</dbReference>
<dbReference type="Gene3D" id="3.30.310.260">
    <property type="match status" value="1"/>
</dbReference>
<keyword evidence="5" id="KW-0234">DNA repair</keyword>
<dbReference type="InterPro" id="IPR003265">
    <property type="entry name" value="HhH-GPD_domain"/>
</dbReference>
<dbReference type="AlphaFoldDB" id="A0A9D1MCK2"/>
<keyword evidence="8" id="KW-0326">Glycosidase</keyword>
<keyword evidence="6" id="KW-0456">Lyase</keyword>
<dbReference type="GO" id="GO:0008534">
    <property type="term" value="F:oxidized purine nucleobase lesion DNA N-glycosylase activity"/>
    <property type="evidence" value="ECO:0007669"/>
    <property type="project" value="InterPro"/>
</dbReference>
<dbReference type="EMBL" id="DVNB01000083">
    <property type="protein sequence ID" value="HIU57690.1"/>
    <property type="molecule type" value="Genomic_DNA"/>
</dbReference>
<organism evidence="11 12">
    <name type="scientific">Candidatus Ornithomonoglobus merdipullorum</name>
    <dbReference type="NCBI Taxonomy" id="2840895"/>
    <lineage>
        <taxon>Bacteria</taxon>
        <taxon>Bacillati</taxon>
        <taxon>Bacillota</taxon>
        <taxon>Clostridia</taxon>
        <taxon>Candidatus Ornithomonoglobus</taxon>
    </lineage>
</organism>
<dbReference type="GO" id="GO:0006284">
    <property type="term" value="P:base-excision repair"/>
    <property type="evidence" value="ECO:0007669"/>
    <property type="project" value="InterPro"/>
</dbReference>
<dbReference type="SUPFAM" id="SSF55945">
    <property type="entry name" value="TATA-box binding protein-like"/>
    <property type="match status" value="1"/>
</dbReference>
<evidence type="ECO:0000313" key="11">
    <source>
        <dbReference type="EMBL" id="HIU57690.1"/>
    </source>
</evidence>
<dbReference type="Gene3D" id="1.10.1670.10">
    <property type="entry name" value="Helix-hairpin-Helix base-excision DNA repair enzymes (C-terminal)"/>
    <property type="match status" value="1"/>
</dbReference>
<dbReference type="Proteomes" id="UP000824109">
    <property type="component" value="Unassembled WGS sequence"/>
</dbReference>
<evidence type="ECO:0000256" key="3">
    <source>
        <dbReference type="ARBA" id="ARBA00022763"/>
    </source>
</evidence>
<dbReference type="PANTHER" id="PTHR10242">
    <property type="entry name" value="8-OXOGUANINE DNA GLYCOSYLASE"/>
    <property type="match status" value="1"/>
</dbReference>
<name>A0A9D1MCK2_9FIRM</name>
<dbReference type="InterPro" id="IPR012904">
    <property type="entry name" value="OGG_N"/>
</dbReference>
<keyword evidence="4" id="KW-0378">Hydrolase</keyword>
<dbReference type="SUPFAM" id="SSF48150">
    <property type="entry name" value="DNA-glycosylase"/>
    <property type="match status" value="1"/>
</dbReference>
<keyword evidence="3" id="KW-0227">DNA damage</keyword>
<evidence type="ECO:0000256" key="9">
    <source>
        <dbReference type="ARBA" id="ARBA00044632"/>
    </source>
</evidence>
<dbReference type="GO" id="GO:0003684">
    <property type="term" value="F:damaged DNA binding"/>
    <property type="evidence" value="ECO:0007669"/>
    <property type="project" value="InterPro"/>
</dbReference>
<evidence type="ECO:0000256" key="4">
    <source>
        <dbReference type="ARBA" id="ARBA00022801"/>
    </source>
</evidence>
<reference evidence="11" key="1">
    <citation type="submission" date="2020-10" db="EMBL/GenBank/DDBJ databases">
        <authorList>
            <person name="Gilroy R."/>
        </authorList>
    </citation>
    <scope>NUCLEOTIDE SEQUENCE</scope>
    <source>
        <strain evidence="11">USAMLcec3-3695</strain>
    </source>
</reference>
<accession>A0A9D1MCK2</accession>
<evidence type="ECO:0000256" key="1">
    <source>
        <dbReference type="ARBA" id="ARBA00010679"/>
    </source>
</evidence>
<gene>
    <name evidence="11" type="ORF">IAA61_07785</name>
</gene>
<sequence>MEVKTIDKDIHITGQSDFDLRHIFDCGQCFRFDPDGDDSYIGTAFGKTVKLTAEGNSIILHDTAMEDFNDVWYDYLDLSRDYSAIKRSLTEDGDPVMAEAVRFGNGIRILRQELWETMISFIISASNNIPRIKKIIGTLCESFGEPHEYRGKIYYSFPSPERIAGLSLEELDIIRAGFRSKYILDCAKKVVSGEIDLDAIRAMPTPDAKKALMSIWGIGNKVSDCILLFGLGRCDSFPVDVWIKRIMEYCYFDNTPQSIKTISEFADKKFGELGGMAQQYLFFYARELRIGTK</sequence>
<evidence type="ECO:0000313" key="12">
    <source>
        <dbReference type="Proteomes" id="UP000824109"/>
    </source>
</evidence>
<feature type="domain" description="HhH-GPD" evidence="10">
    <location>
        <begin position="123"/>
        <end position="286"/>
    </location>
</feature>
<evidence type="ECO:0000256" key="7">
    <source>
        <dbReference type="ARBA" id="ARBA00023268"/>
    </source>
</evidence>
<keyword evidence="7" id="KW-0511">Multifunctional enzyme</keyword>
<evidence type="ECO:0000256" key="2">
    <source>
        <dbReference type="ARBA" id="ARBA00012720"/>
    </source>
</evidence>
<dbReference type="Pfam" id="PF07934">
    <property type="entry name" value="OGG_N"/>
    <property type="match status" value="1"/>
</dbReference>
<evidence type="ECO:0000259" key="10">
    <source>
        <dbReference type="SMART" id="SM00478"/>
    </source>
</evidence>
<comment type="catalytic activity">
    <reaction evidence="9">
        <text>2'-deoxyribonucleotide-(2'-deoxyribose 5'-phosphate)-2'-deoxyribonucleotide-DNA = a 3'-end 2'-deoxyribonucleotide-(2,3-dehydro-2,3-deoxyribose 5'-phosphate)-DNA + a 5'-end 5'-phospho-2'-deoxyribonucleoside-DNA + H(+)</text>
        <dbReference type="Rhea" id="RHEA:66592"/>
        <dbReference type="Rhea" id="RHEA-COMP:13180"/>
        <dbReference type="Rhea" id="RHEA-COMP:16897"/>
        <dbReference type="Rhea" id="RHEA-COMP:17067"/>
        <dbReference type="ChEBI" id="CHEBI:15378"/>
        <dbReference type="ChEBI" id="CHEBI:136412"/>
        <dbReference type="ChEBI" id="CHEBI:157695"/>
        <dbReference type="ChEBI" id="CHEBI:167181"/>
        <dbReference type="EC" id="4.2.99.18"/>
    </reaction>
</comment>
<dbReference type="CDD" id="cd00056">
    <property type="entry name" value="ENDO3c"/>
    <property type="match status" value="1"/>
</dbReference>
<evidence type="ECO:0000256" key="5">
    <source>
        <dbReference type="ARBA" id="ARBA00023204"/>
    </source>
</evidence>
<proteinExistence type="inferred from homology"/>
<protein>
    <recommendedName>
        <fullName evidence="2">DNA-(apurinic or apyrimidinic site) lyase</fullName>
        <ecNumber evidence="2">4.2.99.18</ecNumber>
    </recommendedName>
</protein>
<dbReference type="InterPro" id="IPR011257">
    <property type="entry name" value="DNA_glycosylase"/>
</dbReference>
<dbReference type="SMART" id="SM00478">
    <property type="entry name" value="ENDO3c"/>
    <property type="match status" value="1"/>
</dbReference>
<comment type="similarity">
    <text evidence="1">Belongs to the type-1 OGG1 family.</text>
</comment>
<dbReference type="InterPro" id="IPR052054">
    <property type="entry name" value="Oxidative_DNA_repair_enzyme"/>
</dbReference>
<dbReference type="PANTHER" id="PTHR10242:SF2">
    <property type="entry name" value="N-GLYCOSYLASE_DNA LYASE"/>
    <property type="match status" value="1"/>
</dbReference>
<dbReference type="Pfam" id="PF00730">
    <property type="entry name" value="HhH-GPD"/>
    <property type="match status" value="1"/>
</dbReference>
<reference evidence="11" key="2">
    <citation type="journal article" date="2021" name="PeerJ">
        <title>Extensive microbial diversity within the chicken gut microbiome revealed by metagenomics and culture.</title>
        <authorList>
            <person name="Gilroy R."/>
            <person name="Ravi A."/>
            <person name="Getino M."/>
            <person name="Pursley I."/>
            <person name="Horton D.L."/>
            <person name="Alikhan N.F."/>
            <person name="Baker D."/>
            <person name="Gharbi K."/>
            <person name="Hall N."/>
            <person name="Watson M."/>
            <person name="Adriaenssens E.M."/>
            <person name="Foster-Nyarko E."/>
            <person name="Jarju S."/>
            <person name="Secka A."/>
            <person name="Antonio M."/>
            <person name="Oren A."/>
            <person name="Chaudhuri R.R."/>
            <person name="La Ragione R."/>
            <person name="Hildebrand F."/>
            <person name="Pallen M.J."/>
        </authorList>
    </citation>
    <scope>NUCLEOTIDE SEQUENCE</scope>
    <source>
        <strain evidence="11">USAMLcec3-3695</strain>
    </source>
</reference>
<evidence type="ECO:0000256" key="8">
    <source>
        <dbReference type="ARBA" id="ARBA00023295"/>
    </source>
</evidence>
<evidence type="ECO:0000256" key="6">
    <source>
        <dbReference type="ARBA" id="ARBA00023239"/>
    </source>
</evidence>
<dbReference type="Gene3D" id="1.10.340.30">
    <property type="entry name" value="Hypothetical protein, domain 2"/>
    <property type="match status" value="1"/>
</dbReference>